<sequence length="250" mass="25045">MQTSFIPRALRALVPATLLLAACGKSDTPAPTPAPDQGKIMVVHAAAAANSTPITALANDQQIGQVNYGQNSAYTAVNTGSIVVKANNGTAQLSNKTITLLKDQSYSVFAYSPAATIGSVDLLPVVDDLTAPASGTAKVRIVHLGVGAPTPVRLSIPSPTPTGSPTDLTPDVAFGTASGFVAVNAGPLNLIVTSGTTTRTQLVAVGDGSGAGTGTKTFDAGKIYTVVVRGVSGNGVPAAQQIQGVIITNN</sequence>
<proteinExistence type="predicted"/>
<feature type="chain" id="PRO_5045487635" evidence="1">
    <location>
        <begin position="22"/>
        <end position="250"/>
    </location>
</feature>
<protein>
    <submittedName>
        <fullName evidence="3">DUF4397 domain-containing protein</fullName>
    </submittedName>
</protein>
<name>A0ABT9A8D6_9BACT</name>
<dbReference type="EMBL" id="JAUQSX010000001">
    <property type="protein sequence ID" value="MDO7845465.1"/>
    <property type="molecule type" value="Genomic_DNA"/>
</dbReference>
<accession>A0ABT9A8D6</accession>
<keyword evidence="1" id="KW-0732">Signal</keyword>
<evidence type="ECO:0000313" key="3">
    <source>
        <dbReference type="EMBL" id="MDO7845465.1"/>
    </source>
</evidence>
<dbReference type="InterPro" id="IPR025510">
    <property type="entry name" value="DUF4397"/>
</dbReference>
<dbReference type="CDD" id="cd13120">
    <property type="entry name" value="BF2867_like_N"/>
    <property type="match status" value="1"/>
</dbReference>
<evidence type="ECO:0000256" key="1">
    <source>
        <dbReference type="SAM" id="SignalP"/>
    </source>
</evidence>
<comment type="caution">
    <text evidence="3">The sequence shown here is derived from an EMBL/GenBank/DDBJ whole genome shotgun (WGS) entry which is preliminary data.</text>
</comment>
<organism evidence="3 4">
    <name type="scientific">Hymenobacter mellowenesis</name>
    <dbReference type="NCBI Taxonomy" id="3063995"/>
    <lineage>
        <taxon>Bacteria</taxon>
        <taxon>Pseudomonadati</taxon>
        <taxon>Bacteroidota</taxon>
        <taxon>Cytophagia</taxon>
        <taxon>Cytophagales</taxon>
        <taxon>Hymenobacteraceae</taxon>
        <taxon>Hymenobacter</taxon>
    </lineage>
</organism>
<dbReference type="Proteomes" id="UP001167796">
    <property type="component" value="Unassembled WGS sequence"/>
</dbReference>
<keyword evidence="4" id="KW-1185">Reference proteome</keyword>
<feature type="domain" description="DUF4397" evidence="2">
    <location>
        <begin position="39"/>
        <end position="149"/>
    </location>
</feature>
<evidence type="ECO:0000313" key="4">
    <source>
        <dbReference type="Proteomes" id="UP001167796"/>
    </source>
</evidence>
<dbReference type="RefSeq" id="WP_305010150.1">
    <property type="nucleotide sequence ID" value="NZ_JAUQSX010000001.1"/>
</dbReference>
<feature type="signal peptide" evidence="1">
    <location>
        <begin position="1"/>
        <end position="21"/>
    </location>
</feature>
<gene>
    <name evidence="3" type="ORF">Q5H92_03780</name>
</gene>
<dbReference type="Pfam" id="PF14344">
    <property type="entry name" value="DUF4397"/>
    <property type="match status" value="1"/>
</dbReference>
<reference evidence="3" key="1">
    <citation type="submission" date="2023-07" db="EMBL/GenBank/DDBJ databases">
        <authorList>
            <person name="Kim M.K."/>
        </authorList>
    </citation>
    <scope>NUCLEOTIDE SEQUENCE</scope>
    <source>
        <strain evidence="3">M29</strain>
    </source>
</reference>
<evidence type="ECO:0000259" key="2">
    <source>
        <dbReference type="Pfam" id="PF14344"/>
    </source>
</evidence>